<organism evidence="3 4">
    <name type="scientific">Vitis vinifera</name>
    <name type="common">Grape</name>
    <dbReference type="NCBI Taxonomy" id="29760"/>
    <lineage>
        <taxon>Eukaryota</taxon>
        <taxon>Viridiplantae</taxon>
        <taxon>Streptophyta</taxon>
        <taxon>Embryophyta</taxon>
        <taxon>Tracheophyta</taxon>
        <taxon>Spermatophyta</taxon>
        <taxon>Magnoliopsida</taxon>
        <taxon>eudicotyledons</taxon>
        <taxon>Gunneridae</taxon>
        <taxon>Pentapetalae</taxon>
        <taxon>rosids</taxon>
        <taxon>Vitales</taxon>
        <taxon>Vitaceae</taxon>
        <taxon>Viteae</taxon>
        <taxon>Vitis</taxon>
    </lineage>
</organism>
<sequence>MSSYSNLHAGQLYPHLRHPSKHLSMASIPQISAAARRLQGKVALITGGASGIGKVLQDSSLDMGPKVVIADIQDNLGLSVCKDLSPTSASFVHCDVTNEKEVENAVNLAVATHGKLDIMCLLGNQTCGSGDDSSGGTCKECSGGARKIWHSCELCVAISGCQSTSKGLLQLDDDGAAGVYSNLKGKVLNAEDVAEAALYLAGDESKYVSGHNLLVDGGFTVVNPSFIYFEEMI</sequence>
<dbReference type="Pfam" id="PF00106">
    <property type="entry name" value="adh_short"/>
    <property type="match status" value="1"/>
</dbReference>
<accession>A0A438DCY4</accession>
<dbReference type="PANTHER" id="PTHR43180:SF30">
    <property type="entry name" value="MOMILACTONE A SYNTHASE"/>
    <property type="match status" value="1"/>
</dbReference>
<dbReference type="EMBL" id="QGNW01001682">
    <property type="protein sequence ID" value="RVW33337.1"/>
    <property type="molecule type" value="Genomic_DNA"/>
</dbReference>
<dbReference type="Proteomes" id="UP000288805">
    <property type="component" value="Unassembled WGS sequence"/>
</dbReference>
<evidence type="ECO:0000313" key="3">
    <source>
        <dbReference type="EMBL" id="RVW33337.1"/>
    </source>
</evidence>
<dbReference type="Gene3D" id="3.40.50.720">
    <property type="entry name" value="NAD(P)-binding Rossmann-like Domain"/>
    <property type="match status" value="2"/>
</dbReference>
<name>A0A438DCY4_VITVI</name>
<dbReference type="Pfam" id="PF13561">
    <property type="entry name" value="adh_short_C2"/>
    <property type="match status" value="1"/>
</dbReference>
<dbReference type="InterPro" id="IPR036291">
    <property type="entry name" value="NAD(P)-bd_dom_sf"/>
</dbReference>
<dbReference type="PANTHER" id="PTHR43180">
    <property type="entry name" value="3-OXOACYL-(ACYL-CARRIER-PROTEIN) REDUCTASE (AFU_ORTHOLOGUE AFUA_6G11210)"/>
    <property type="match status" value="1"/>
</dbReference>
<comment type="caution">
    <text evidence="3">The sequence shown here is derived from an EMBL/GenBank/DDBJ whole genome shotgun (WGS) entry which is preliminary data.</text>
</comment>
<proteinExistence type="inferred from homology"/>
<dbReference type="AlphaFoldDB" id="A0A438DCY4"/>
<reference evidence="3 4" key="1">
    <citation type="journal article" date="2018" name="PLoS Genet.">
        <title>Population sequencing reveals clonal diversity and ancestral inbreeding in the grapevine cultivar Chardonnay.</title>
        <authorList>
            <person name="Roach M.J."/>
            <person name="Johnson D.L."/>
            <person name="Bohlmann J."/>
            <person name="van Vuuren H.J."/>
            <person name="Jones S.J."/>
            <person name="Pretorius I.S."/>
            <person name="Schmidt S.A."/>
            <person name="Borneman A.R."/>
        </authorList>
    </citation>
    <scope>NUCLEOTIDE SEQUENCE [LARGE SCALE GENOMIC DNA]</scope>
    <source>
        <strain evidence="4">cv. Chardonnay</strain>
        <tissue evidence="3">Leaf</tissue>
    </source>
</reference>
<dbReference type="GO" id="GO:0016491">
    <property type="term" value="F:oxidoreductase activity"/>
    <property type="evidence" value="ECO:0007669"/>
    <property type="project" value="UniProtKB-KW"/>
</dbReference>
<keyword evidence="2" id="KW-0560">Oxidoreductase</keyword>
<dbReference type="SUPFAM" id="SSF51735">
    <property type="entry name" value="NAD(P)-binding Rossmann-fold domains"/>
    <property type="match status" value="2"/>
</dbReference>
<evidence type="ECO:0000313" key="4">
    <source>
        <dbReference type="Proteomes" id="UP000288805"/>
    </source>
</evidence>
<dbReference type="InterPro" id="IPR002347">
    <property type="entry name" value="SDR_fam"/>
</dbReference>
<dbReference type="PRINTS" id="PR00081">
    <property type="entry name" value="GDHRDH"/>
</dbReference>
<evidence type="ECO:0000256" key="1">
    <source>
        <dbReference type="ARBA" id="ARBA00006484"/>
    </source>
</evidence>
<comment type="similarity">
    <text evidence="1">Belongs to the short-chain dehydrogenases/reductases (SDR) family.</text>
</comment>
<protein>
    <submittedName>
        <fullName evidence="3">Secoisolariciresinol dehydrogenase</fullName>
    </submittedName>
</protein>
<gene>
    <name evidence="3" type="primary">SILD_12</name>
    <name evidence="3" type="ORF">CK203_085339</name>
</gene>
<evidence type="ECO:0000256" key="2">
    <source>
        <dbReference type="ARBA" id="ARBA00023002"/>
    </source>
</evidence>